<feature type="domain" description="Mur ligase N-terminal catalytic" evidence="14">
    <location>
        <begin position="25"/>
        <end position="94"/>
    </location>
</feature>
<evidence type="ECO:0000256" key="11">
    <source>
        <dbReference type="HAMAP-Rule" id="MF_00208"/>
    </source>
</evidence>
<evidence type="ECO:0000256" key="12">
    <source>
        <dbReference type="RuleBase" id="RU004135"/>
    </source>
</evidence>
<organism evidence="17 18">
    <name type="scientific">Candidatus Desulfatibia vada</name>
    <dbReference type="NCBI Taxonomy" id="2841696"/>
    <lineage>
        <taxon>Bacteria</taxon>
        <taxon>Pseudomonadati</taxon>
        <taxon>Thermodesulfobacteriota</taxon>
        <taxon>Desulfobacteria</taxon>
        <taxon>Desulfobacterales</taxon>
        <taxon>Desulfobacterales incertae sedis</taxon>
        <taxon>Candidatus Desulfatibia</taxon>
    </lineage>
</organism>
<dbReference type="AlphaFoldDB" id="A0A8J6TQ43"/>
<dbReference type="InterPro" id="IPR005761">
    <property type="entry name" value="UDP-N-AcMur-Glu-dNH2Pim_ligase"/>
</dbReference>
<evidence type="ECO:0000256" key="13">
    <source>
        <dbReference type="SAM" id="MobiDB-lite"/>
    </source>
</evidence>
<feature type="binding site" evidence="11">
    <location>
        <begin position="110"/>
        <end position="116"/>
    </location>
    <ligand>
        <name>ATP</name>
        <dbReference type="ChEBI" id="CHEBI:30616"/>
    </ligand>
</feature>
<keyword evidence="4 11" id="KW-0132">Cell division</keyword>
<dbReference type="Pfam" id="PF01225">
    <property type="entry name" value="Mur_ligase"/>
    <property type="match status" value="1"/>
</dbReference>
<dbReference type="InterPro" id="IPR013221">
    <property type="entry name" value="Mur_ligase_cen"/>
</dbReference>
<evidence type="ECO:0000256" key="10">
    <source>
        <dbReference type="ARBA" id="ARBA00023316"/>
    </source>
</evidence>
<evidence type="ECO:0000256" key="3">
    <source>
        <dbReference type="ARBA" id="ARBA00022598"/>
    </source>
</evidence>
<keyword evidence="6 11" id="KW-0067">ATP-binding</keyword>
<evidence type="ECO:0000256" key="6">
    <source>
        <dbReference type="ARBA" id="ARBA00022840"/>
    </source>
</evidence>
<feature type="binding site" evidence="11">
    <location>
        <position position="187"/>
    </location>
    <ligand>
        <name>UDP-N-acetyl-alpha-D-muramoyl-L-alanyl-D-glutamate</name>
        <dbReference type="ChEBI" id="CHEBI:83900"/>
    </ligand>
</feature>
<dbReference type="Gene3D" id="3.90.190.20">
    <property type="entry name" value="Mur ligase, C-terminal domain"/>
    <property type="match status" value="1"/>
</dbReference>
<proteinExistence type="inferred from homology"/>
<dbReference type="NCBIfam" id="TIGR01085">
    <property type="entry name" value="murE"/>
    <property type="match status" value="1"/>
</dbReference>
<dbReference type="InterPro" id="IPR036615">
    <property type="entry name" value="Mur_ligase_C_dom_sf"/>
</dbReference>
<dbReference type="PANTHER" id="PTHR23135">
    <property type="entry name" value="MUR LIGASE FAMILY MEMBER"/>
    <property type="match status" value="1"/>
</dbReference>
<dbReference type="NCBIfam" id="NF001124">
    <property type="entry name" value="PRK00139.1-2"/>
    <property type="match status" value="1"/>
</dbReference>
<evidence type="ECO:0000313" key="18">
    <source>
        <dbReference type="Proteomes" id="UP000605201"/>
    </source>
</evidence>
<dbReference type="InterPro" id="IPR004101">
    <property type="entry name" value="Mur_ligase_C"/>
</dbReference>
<dbReference type="GO" id="GO:0071555">
    <property type="term" value="P:cell wall organization"/>
    <property type="evidence" value="ECO:0007669"/>
    <property type="project" value="UniProtKB-KW"/>
</dbReference>
<comment type="catalytic activity">
    <reaction evidence="11">
        <text>UDP-N-acetyl-alpha-D-muramoyl-L-alanyl-D-glutamate + meso-2,6-diaminopimelate + ATP = UDP-N-acetyl-alpha-D-muramoyl-L-alanyl-gamma-D-glutamyl-meso-2,6-diaminopimelate + ADP + phosphate + H(+)</text>
        <dbReference type="Rhea" id="RHEA:23676"/>
        <dbReference type="ChEBI" id="CHEBI:15378"/>
        <dbReference type="ChEBI" id="CHEBI:30616"/>
        <dbReference type="ChEBI" id="CHEBI:43474"/>
        <dbReference type="ChEBI" id="CHEBI:57791"/>
        <dbReference type="ChEBI" id="CHEBI:83900"/>
        <dbReference type="ChEBI" id="CHEBI:83905"/>
        <dbReference type="ChEBI" id="CHEBI:456216"/>
        <dbReference type="EC" id="6.3.2.13"/>
    </reaction>
</comment>
<dbReference type="SUPFAM" id="SSF53244">
    <property type="entry name" value="MurD-like peptide ligases, peptide-binding domain"/>
    <property type="match status" value="1"/>
</dbReference>
<feature type="domain" description="Mur ligase central" evidence="16">
    <location>
        <begin position="108"/>
        <end position="318"/>
    </location>
</feature>
<feature type="binding site" evidence="11">
    <location>
        <position position="179"/>
    </location>
    <ligand>
        <name>UDP-N-acetyl-alpha-D-muramoyl-L-alanyl-D-glutamate</name>
        <dbReference type="ChEBI" id="CHEBI:83900"/>
    </ligand>
</feature>
<dbReference type="GO" id="GO:0000287">
    <property type="term" value="F:magnesium ion binding"/>
    <property type="evidence" value="ECO:0007669"/>
    <property type="project" value="UniProtKB-UniRule"/>
</dbReference>
<comment type="cofactor">
    <cofactor evidence="11">
        <name>Mg(2+)</name>
        <dbReference type="ChEBI" id="CHEBI:18420"/>
    </cofactor>
</comment>
<dbReference type="EC" id="6.3.2.13" evidence="11"/>
<gene>
    <name evidence="11" type="primary">murE</name>
    <name evidence="17" type="ORF">H8D96_04610</name>
</gene>
<feature type="binding site" evidence="11">
    <location>
        <begin position="414"/>
        <end position="417"/>
    </location>
    <ligand>
        <name>meso-2,6-diaminopimelate</name>
        <dbReference type="ChEBI" id="CHEBI:57791"/>
    </ligand>
</feature>
<dbReference type="GO" id="GO:0008765">
    <property type="term" value="F:UDP-N-acetylmuramoylalanyl-D-glutamate-2,6-diaminopimelate ligase activity"/>
    <property type="evidence" value="ECO:0007669"/>
    <property type="project" value="UniProtKB-UniRule"/>
</dbReference>
<keyword evidence="8 11" id="KW-0573">Peptidoglycan synthesis</keyword>
<feature type="domain" description="Mur ligase C-terminal" evidence="15">
    <location>
        <begin position="341"/>
        <end position="483"/>
    </location>
</feature>
<evidence type="ECO:0000259" key="16">
    <source>
        <dbReference type="Pfam" id="PF08245"/>
    </source>
</evidence>
<dbReference type="GO" id="GO:0005524">
    <property type="term" value="F:ATP binding"/>
    <property type="evidence" value="ECO:0007669"/>
    <property type="project" value="UniProtKB-UniRule"/>
</dbReference>
<keyword evidence="9 11" id="KW-0131">Cell cycle</keyword>
<dbReference type="PROSITE" id="PS01011">
    <property type="entry name" value="FOLYLPOLYGLU_SYNT_1"/>
    <property type="match status" value="1"/>
</dbReference>
<feature type="compositionally biased region" description="Basic and acidic residues" evidence="13">
    <location>
        <begin position="523"/>
        <end position="539"/>
    </location>
</feature>
<feature type="binding site" evidence="11">
    <location>
        <begin position="152"/>
        <end position="153"/>
    </location>
    <ligand>
        <name>UDP-N-acetyl-alpha-D-muramoyl-L-alanyl-D-glutamate</name>
        <dbReference type="ChEBI" id="CHEBI:83900"/>
    </ligand>
</feature>
<keyword evidence="11" id="KW-0460">Magnesium</keyword>
<evidence type="ECO:0000256" key="2">
    <source>
        <dbReference type="ARBA" id="ARBA00022490"/>
    </source>
</evidence>
<comment type="similarity">
    <text evidence="1 11">Belongs to the MurCDEF family. MurE subfamily.</text>
</comment>
<dbReference type="GO" id="GO:0005737">
    <property type="term" value="C:cytoplasm"/>
    <property type="evidence" value="ECO:0007669"/>
    <property type="project" value="UniProtKB-SubCell"/>
</dbReference>
<dbReference type="InterPro" id="IPR036565">
    <property type="entry name" value="Mur-like_cat_sf"/>
</dbReference>
<dbReference type="InterPro" id="IPR035911">
    <property type="entry name" value="MurE/MurF_N"/>
</dbReference>
<feature type="binding site" evidence="11">
    <location>
        <position position="485"/>
    </location>
    <ligand>
        <name>meso-2,6-diaminopimelate</name>
        <dbReference type="ChEBI" id="CHEBI:57791"/>
    </ligand>
</feature>
<comment type="subcellular location">
    <subcellularLocation>
        <location evidence="11 12">Cytoplasm</location>
    </subcellularLocation>
</comment>
<evidence type="ECO:0000259" key="14">
    <source>
        <dbReference type="Pfam" id="PF01225"/>
    </source>
</evidence>
<evidence type="ECO:0000256" key="7">
    <source>
        <dbReference type="ARBA" id="ARBA00022960"/>
    </source>
</evidence>
<evidence type="ECO:0000313" key="17">
    <source>
        <dbReference type="EMBL" id="MBC8431182.1"/>
    </source>
</evidence>
<keyword evidence="5 11" id="KW-0547">Nucleotide-binding</keyword>
<keyword evidence="3 11" id="KW-0436">Ligase</keyword>
<feature type="binding site" evidence="11">
    <location>
        <position position="390"/>
    </location>
    <ligand>
        <name>meso-2,6-diaminopimelate</name>
        <dbReference type="ChEBI" id="CHEBI:57791"/>
    </ligand>
</feature>
<dbReference type="PANTHER" id="PTHR23135:SF4">
    <property type="entry name" value="UDP-N-ACETYLMURAMOYL-L-ALANYL-D-GLUTAMATE--2,6-DIAMINOPIMELATE LIGASE MURE HOMOLOG, CHLOROPLASTIC"/>
    <property type="match status" value="1"/>
</dbReference>
<feature type="binding site" evidence="11">
    <location>
        <position position="481"/>
    </location>
    <ligand>
        <name>meso-2,6-diaminopimelate</name>
        <dbReference type="ChEBI" id="CHEBI:57791"/>
    </ligand>
</feature>
<sequence length="539" mass="58200">MNLSSLLEAVTPIRITESGGLRPEIVSIHYRAQDVQPGGLFVAIEGLAADGHDFVDEAVARGALAIIAQKPVNQEATVIVVENSRKALAAVSDRFYTSPSQKLTMIGITGTNGKTTTAFLVERILRQAGFNVGVIGTLNYRYNGKTFSSPMTTPESLDLQRILADMLKDGVTHVVMEVTSHAIDLHRVDHCRLDVAVFTNLTQDHLDYHGNMESYWQCKKRMFTEILNSGPKKNLGSAVLNHNDEKGQELLSLFSEKAGPFAVLSVGTAAGNNIRCQNIEYDLTGMKGRIATPGGTFEFKSPLVGHYNLENILCATGAGIALNLSLGAIKAGLEEVAGIPGRLESIANDIERFVYVDYAHTPDALDNVLSVLKKLATGKVICVFGCGGNRDSAKRPKMGAIASRLCDLTVITNDNPRTEPPRKIIGQILEGTKKAGVRRYTPSDLAAGLQQRGYVVEPDRKNAIQLAVLASRPGDTVLIAGKGDETYQVIKESVVPFDDRAEARAALSALAGSPKKSIKQNHQTKDLKADDKTNTLDHC</sequence>
<evidence type="ECO:0000256" key="5">
    <source>
        <dbReference type="ARBA" id="ARBA00022741"/>
    </source>
</evidence>
<dbReference type="GO" id="GO:0008360">
    <property type="term" value="P:regulation of cell shape"/>
    <property type="evidence" value="ECO:0007669"/>
    <property type="project" value="UniProtKB-KW"/>
</dbReference>
<feature type="modified residue" description="N6-carboxylysine" evidence="11">
    <location>
        <position position="219"/>
    </location>
</feature>
<accession>A0A8J6TQ43</accession>
<dbReference type="Proteomes" id="UP000605201">
    <property type="component" value="Unassembled WGS sequence"/>
</dbReference>
<dbReference type="GO" id="GO:0009252">
    <property type="term" value="P:peptidoglycan biosynthetic process"/>
    <property type="evidence" value="ECO:0007669"/>
    <property type="project" value="UniProtKB-UniRule"/>
</dbReference>
<dbReference type="Pfam" id="PF02875">
    <property type="entry name" value="Mur_ligase_C"/>
    <property type="match status" value="1"/>
</dbReference>
<dbReference type="EMBL" id="JACNIG010000120">
    <property type="protein sequence ID" value="MBC8431182.1"/>
    <property type="molecule type" value="Genomic_DNA"/>
</dbReference>
<dbReference type="HAMAP" id="MF_00208">
    <property type="entry name" value="MurE"/>
    <property type="match status" value="1"/>
</dbReference>
<dbReference type="SUPFAM" id="SSF53623">
    <property type="entry name" value="MurD-like peptide ligases, catalytic domain"/>
    <property type="match status" value="1"/>
</dbReference>
<comment type="caution">
    <text evidence="11">Lacks conserved residue(s) required for the propagation of feature annotation.</text>
</comment>
<dbReference type="Gene3D" id="3.40.1190.10">
    <property type="entry name" value="Mur-like, catalytic domain"/>
    <property type="match status" value="1"/>
</dbReference>
<comment type="caution">
    <text evidence="17">The sequence shown here is derived from an EMBL/GenBank/DDBJ whole genome shotgun (WGS) entry which is preliminary data.</text>
</comment>
<comment type="function">
    <text evidence="11">Catalyzes the addition of meso-diaminopimelic acid to the nucleotide precursor UDP-N-acetylmuramoyl-L-alanyl-D-glutamate (UMAG) in the biosynthesis of bacterial cell-wall peptidoglycan.</text>
</comment>
<keyword evidence="10 11" id="KW-0961">Cell wall biogenesis/degradation</keyword>
<dbReference type="InterPro" id="IPR000713">
    <property type="entry name" value="Mur_ligase_N"/>
</dbReference>
<keyword evidence="7 11" id="KW-0133">Cell shape</keyword>
<feature type="short sequence motif" description="Meso-diaminopimelate recognition motif" evidence="11">
    <location>
        <begin position="414"/>
        <end position="417"/>
    </location>
</feature>
<dbReference type="InterPro" id="IPR018109">
    <property type="entry name" value="Folylpolyglutamate_synth_CS"/>
</dbReference>
<keyword evidence="2 11" id="KW-0963">Cytoplasm</keyword>
<dbReference type="NCBIfam" id="NF001126">
    <property type="entry name" value="PRK00139.1-4"/>
    <property type="match status" value="1"/>
</dbReference>
<comment type="pathway">
    <text evidence="11 12">Cell wall biogenesis; peptidoglycan biosynthesis.</text>
</comment>
<comment type="PTM">
    <text evidence="11">Carboxylation is probably crucial for Mg(2+) binding and, consequently, for the gamma-phosphate positioning of ATP.</text>
</comment>
<dbReference type="Pfam" id="PF08245">
    <property type="entry name" value="Mur_ligase_M"/>
    <property type="match status" value="1"/>
</dbReference>
<protein>
    <recommendedName>
        <fullName evidence="11">UDP-N-acetylmuramoyl-L-alanyl-D-glutamate--2,6-diaminopimelate ligase</fullName>
        <ecNumber evidence="11">6.3.2.13</ecNumber>
    </recommendedName>
    <alternativeName>
        <fullName evidence="11">Meso-A2pm-adding enzyme</fullName>
    </alternativeName>
    <alternativeName>
        <fullName evidence="11">Meso-diaminopimelate-adding enzyme</fullName>
    </alternativeName>
    <alternativeName>
        <fullName evidence="11">UDP-MurNAc-L-Ala-D-Glu:meso-diaminopimelate ligase</fullName>
    </alternativeName>
    <alternativeName>
        <fullName evidence="11">UDP-MurNAc-tripeptide synthetase</fullName>
    </alternativeName>
    <alternativeName>
        <fullName evidence="11">UDP-N-acetylmuramyl-tripeptide synthetase</fullName>
    </alternativeName>
</protein>
<dbReference type="GO" id="GO:0004326">
    <property type="term" value="F:tetrahydrofolylpolyglutamate synthase activity"/>
    <property type="evidence" value="ECO:0007669"/>
    <property type="project" value="InterPro"/>
</dbReference>
<dbReference type="UniPathway" id="UPA00219"/>
<name>A0A8J6TQ43_9BACT</name>
<evidence type="ECO:0000256" key="8">
    <source>
        <dbReference type="ARBA" id="ARBA00022984"/>
    </source>
</evidence>
<evidence type="ECO:0000256" key="1">
    <source>
        <dbReference type="ARBA" id="ARBA00005898"/>
    </source>
</evidence>
<evidence type="ECO:0000256" key="4">
    <source>
        <dbReference type="ARBA" id="ARBA00022618"/>
    </source>
</evidence>
<feature type="region of interest" description="Disordered" evidence="13">
    <location>
        <begin position="512"/>
        <end position="539"/>
    </location>
</feature>
<evidence type="ECO:0000256" key="9">
    <source>
        <dbReference type="ARBA" id="ARBA00023306"/>
    </source>
</evidence>
<dbReference type="GO" id="GO:0051301">
    <property type="term" value="P:cell division"/>
    <property type="evidence" value="ECO:0007669"/>
    <property type="project" value="UniProtKB-KW"/>
</dbReference>
<dbReference type="Gene3D" id="3.40.1390.10">
    <property type="entry name" value="MurE/MurF, N-terminal domain"/>
    <property type="match status" value="1"/>
</dbReference>
<dbReference type="SUPFAM" id="SSF63418">
    <property type="entry name" value="MurE/MurF N-terminal domain"/>
    <property type="match status" value="1"/>
</dbReference>
<evidence type="ECO:0000259" key="15">
    <source>
        <dbReference type="Pfam" id="PF02875"/>
    </source>
</evidence>
<reference evidence="17 18" key="1">
    <citation type="submission" date="2020-08" db="EMBL/GenBank/DDBJ databases">
        <title>Bridging the membrane lipid divide: bacteria of the FCB group superphylum have the potential to synthesize archaeal ether lipids.</title>
        <authorList>
            <person name="Villanueva L."/>
            <person name="Von Meijenfeldt F.A.B."/>
            <person name="Westbye A.B."/>
            <person name="Yadav S."/>
            <person name="Hopmans E.C."/>
            <person name="Dutilh B.E."/>
            <person name="Sinninghe Damste J.S."/>
        </authorList>
    </citation>
    <scope>NUCLEOTIDE SEQUENCE [LARGE SCALE GENOMIC DNA]</scope>
    <source>
        <strain evidence="17">NIOZ-UU17</strain>
    </source>
</reference>